<evidence type="ECO:0000256" key="1">
    <source>
        <dbReference type="SAM" id="MobiDB-lite"/>
    </source>
</evidence>
<protein>
    <submittedName>
        <fullName evidence="2">Uncharacterized protein</fullName>
    </submittedName>
</protein>
<dbReference type="Proteomes" id="UP000440224">
    <property type="component" value="Unassembled WGS sequence"/>
</dbReference>
<gene>
    <name evidence="2" type="ORF">GF068_15735</name>
</gene>
<feature type="compositionally biased region" description="Low complexity" evidence="1">
    <location>
        <begin position="19"/>
        <end position="31"/>
    </location>
</feature>
<evidence type="ECO:0000313" key="3">
    <source>
        <dbReference type="Proteomes" id="UP000440224"/>
    </source>
</evidence>
<reference evidence="2 3" key="1">
    <citation type="submission" date="2019-10" db="EMBL/GenBank/DDBJ databases">
        <title>A soil myxobacterium in the family Polyangiaceae.</title>
        <authorList>
            <person name="Li Y."/>
            <person name="Wang J."/>
        </authorList>
    </citation>
    <scope>NUCLEOTIDE SEQUENCE [LARGE SCALE GENOMIC DNA]</scope>
    <source>
        <strain evidence="2 3">DSM 14734</strain>
    </source>
</reference>
<dbReference type="EMBL" id="WJIE01000004">
    <property type="protein sequence ID" value="MRG93352.1"/>
    <property type="molecule type" value="Genomic_DNA"/>
</dbReference>
<keyword evidence="3" id="KW-1185">Reference proteome</keyword>
<organism evidence="2 3">
    <name type="scientific">Polyangium spumosum</name>
    <dbReference type="NCBI Taxonomy" id="889282"/>
    <lineage>
        <taxon>Bacteria</taxon>
        <taxon>Pseudomonadati</taxon>
        <taxon>Myxococcota</taxon>
        <taxon>Polyangia</taxon>
        <taxon>Polyangiales</taxon>
        <taxon>Polyangiaceae</taxon>
        <taxon>Polyangium</taxon>
    </lineage>
</organism>
<evidence type="ECO:0000313" key="2">
    <source>
        <dbReference type="EMBL" id="MRG93352.1"/>
    </source>
</evidence>
<dbReference type="OrthoDB" id="5519159at2"/>
<dbReference type="AlphaFoldDB" id="A0A6N7PMG2"/>
<sequence>MVTRVISPFFAVEPGGRGRSSSRGDQSPPSGVTRSGRGEREEGEMGFVLESGDAAGPLPCRLVLGFREALSAAEDPSVVMPARLVIVEPDVTTDDWLARWSEDDQQVRRTVTICRTHDGTKVTAVVTIASYGRGTATSLAVESVTLPQRRRIVRSGVHPKSFLDAVLSRVRSQSTSGQVAASLEPQDPSPSA</sequence>
<proteinExistence type="predicted"/>
<comment type="caution">
    <text evidence="2">The sequence shown here is derived from an EMBL/GenBank/DDBJ whole genome shotgun (WGS) entry which is preliminary data.</text>
</comment>
<feature type="region of interest" description="Disordered" evidence="1">
    <location>
        <begin position="13"/>
        <end position="41"/>
    </location>
</feature>
<name>A0A6N7PMG2_9BACT</name>
<accession>A0A6N7PMG2</accession>
<dbReference type="RefSeq" id="WP_153820192.1">
    <property type="nucleotide sequence ID" value="NZ_WJIE01000004.1"/>
</dbReference>